<dbReference type="GO" id="GO:0003677">
    <property type="term" value="F:DNA binding"/>
    <property type="evidence" value="ECO:0007669"/>
    <property type="project" value="InterPro"/>
</dbReference>
<feature type="domain" description="JmjC" evidence="13">
    <location>
        <begin position="605"/>
        <end position="771"/>
    </location>
</feature>
<feature type="region of interest" description="Disordered" evidence="9">
    <location>
        <begin position="1525"/>
        <end position="1573"/>
    </location>
</feature>
<evidence type="ECO:0000313" key="15">
    <source>
        <dbReference type="Proteomes" id="UP001324427"/>
    </source>
</evidence>
<evidence type="ECO:0000313" key="14">
    <source>
        <dbReference type="EMBL" id="KAK4542241.1"/>
    </source>
</evidence>
<feature type="region of interest" description="Disordered" evidence="9">
    <location>
        <begin position="1667"/>
        <end position="1704"/>
    </location>
</feature>
<gene>
    <name evidence="14" type="ORF">LTR36_006894</name>
</gene>
<evidence type="ECO:0000256" key="4">
    <source>
        <dbReference type="ARBA" id="ARBA00022771"/>
    </source>
</evidence>
<evidence type="ECO:0000259" key="11">
    <source>
        <dbReference type="PROSITE" id="PS51011"/>
    </source>
</evidence>
<keyword evidence="4 8" id="KW-0863">Zinc-finger</keyword>
<evidence type="ECO:0000256" key="9">
    <source>
        <dbReference type="SAM" id="MobiDB-lite"/>
    </source>
</evidence>
<feature type="domain" description="ARID" evidence="11">
    <location>
        <begin position="161"/>
        <end position="254"/>
    </location>
</feature>
<dbReference type="SMART" id="SM00249">
    <property type="entry name" value="PHD"/>
    <property type="match status" value="2"/>
</dbReference>
<feature type="region of interest" description="Disordered" evidence="9">
    <location>
        <begin position="265"/>
        <end position="339"/>
    </location>
</feature>
<keyword evidence="7" id="KW-0539">Nucleus</keyword>
<dbReference type="InterPro" id="IPR011011">
    <property type="entry name" value="Znf_FYVE_PHD"/>
</dbReference>
<dbReference type="Pfam" id="PF02928">
    <property type="entry name" value="zf-C5HC2"/>
    <property type="match status" value="1"/>
</dbReference>
<feature type="region of interest" description="Disordered" evidence="9">
    <location>
        <begin position="74"/>
        <end position="93"/>
    </location>
</feature>
<keyword evidence="3" id="KW-0677">Repeat</keyword>
<feature type="region of interest" description="Disordered" evidence="9">
    <location>
        <begin position="1477"/>
        <end position="1501"/>
    </location>
</feature>
<dbReference type="CDD" id="cd16100">
    <property type="entry name" value="ARID"/>
    <property type="match status" value="1"/>
</dbReference>
<dbReference type="PROSITE" id="PS51183">
    <property type="entry name" value="JMJN"/>
    <property type="match status" value="1"/>
</dbReference>
<proteinExistence type="predicted"/>
<dbReference type="InterPro" id="IPR013637">
    <property type="entry name" value="Lys_sp_deMease-like_dom"/>
</dbReference>
<dbReference type="InterPro" id="IPR004198">
    <property type="entry name" value="Znf_C5HC2"/>
</dbReference>
<comment type="subcellular location">
    <subcellularLocation>
        <location evidence="1">Nucleus</location>
    </subcellularLocation>
</comment>
<evidence type="ECO:0000259" key="12">
    <source>
        <dbReference type="PROSITE" id="PS51183"/>
    </source>
</evidence>
<feature type="region of interest" description="Disordered" evidence="9">
    <location>
        <begin position="1"/>
        <end position="54"/>
    </location>
</feature>
<keyword evidence="6" id="KW-0408">Iron</keyword>
<dbReference type="InterPro" id="IPR019786">
    <property type="entry name" value="Zinc_finger_PHD-type_CS"/>
</dbReference>
<dbReference type="PANTHER" id="PTHR10694:SF33">
    <property type="entry name" value="LYSINE-SPECIFIC DEMETHYLASE 5"/>
    <property type="match status" value="1"/>
</dbReference>
<feature type="compositionally biased region" description="Low complexity" evidence="9">
    <location>
        <begin position="1545"/>
        <end position="1561"/>
    </location>
</feature>
<evidence type="ECO:0000259" key="13">
    <source>
        <dbReference type="PROSITE" id="PS51184"/>
    </source>
</evidence>
<evidence type="ECO:0000256" key="2">
    <source>
        <dbReference type="ARBA" id="ARBA00022723"/>
    </source>
</evidence>
<dbReference type="InterPro" id="IPR019787">
    <property type="entry name" value="Znf_PHD-finger"/>
</dbReference>
<organism evidence="14 15">
    <name type="scientific">Oleoguttula mirabilis</name>
    <dbReference type="NCBI Taxonomy" id="1507867"/>
    <lineage>
        <taxon>Eukaryota</taxon>
        <taxon>Fungi</taxon>
        <taxon>Dikarya</taxon>
        <taxon>Ascomycota</taxon>
        <taxon>Pezizomycotina</taxon>
        <taxon>Dothideomycetes</taxon>
        <taxon>Dothideomycetidae</taxon>
        <taxon>Mycosphaerellales</taxon>
        <taxon>Teratosphaeriaceae</taxon>
        <taxon>Oleoguttula</taxon>
    </lineage>
</organism>
<comment type="caution">
    <text evidence="14">The sequence shown here is derived from an EMBL/GenBank/DDBJ whole genome shotgun (WGS) entry which is preliminary data.</text>
</comment>
<dbReference type="CDD" id="cd15518">
    <property type="entry name" value="PHD_Ecm5p_Lid2p_like"/>
    <property type="match status" value="1"/>
</dbReference>
<dbReference type="InterPro" id="IPR013083">
    <property type="entry name" value="Znf_RING/FYVE/PHD"/>
</dbReference>
<dbReference type="PROSITE" id="PS51011">
    <property type="entry name" value="ARID"/>
    <property type="match status" value="1"/>
</dbReference>
<dbReference type="Pfam" id="PF23257">
    <property type="entry name" value="DUF7071"/>
    <property type="match status" value="1"/>
</dbReference>
<dbReference type="Gene3D" id="2.60.120.650">
    <property type="entry name" value="Cupin"/>
    <property type="match status" value="1"/>
</dbReference>
<dbReference type="PANTHER" id="PTHR10694">
    <property type="entry name" value="LYSINE-SPECIFIC DEMETHYLASE"/>
    <property type="match status" value="1"/>
</dbReference>
<feature type="compositionally biased region" description="Basic and acidic residues" evidence="9">
    <location>
        <begin position="1839"/>
        <end position="1855"/>
    </location>
</feature>
<dbReference type="InterPro" id="IPR055499">
    <property type="entry name" value="DUF7071"/>
</dbReference>
<evidence type="ECO:0000256" key="6">
    <source>
        <dbReference type="ARBA" id="ARBA00023004"/>
    </source>
</evidence>
<feature type="region of interest" description="Disordered" evidence="9">
    <location>
        <begin position="1305"/>
        <end position="1324"/>
    </location>
</feature>
<dbReference type="Pfam" id="PF01388">
    <property type="entry name" value="ARID"/>
    <property type="match status" value="1"/>
</dbReference>
<dbReference type="FunFam" id="3.30.40.10:FF:000322">
    <property type="entry name" value="PHD transcription factor (Rum1)"/>
    <property type="match status" value="1"/>
</dbReference>
<feature type="region of interest" description="Disordered" evidence="9">
    <location>
        <begin position="1810"/>
        <end position="1855"/>
    </location>
</feature>
<dbReference type="FunFam" id="1.10.150.60:FF:000010">
    <property type="entry name" value="PHD transcription factor (Rum1)"/>
    <property type="match status" value="1"/>
</dbReference>
<feature type="compositionally biased region" description="Polar residues" evidence="9">
    <location>
        <begin position="1"/>
        <end position="10"/>
    </location>
</feature>
<feature type="compositionally biased region" description="Basic and acidic residues" evidence="9">
    <location>
        <begin position="1819"/>
        <end position="1829"/>
    </location>
</feature>
<feature type="compositionally biased region" description="Polar residues" evidence="9">
    <location>
        <begin position="370"/>
        <end position="380"/>
    </location>
</feature>
<reference evidence="14 15" key="1">
    <citation type="submission" date="2021-11" db="EMBL/GenBank/DDBJ databases">
        <title>Black yeast isolated from Biological Soil Crust.</title>
        <authorList>
            <person name="Kurbessoian T."/>
        </authorList>
    </citation>
    <scope>NUCLEOTIDE SEQUENCE [LARGE SCALE GENOMIC DNA]</scope>
    <source>
        <strain evidence="14 15">CCFEE 5522</strain>
    </source>
</reference>
<evidence type="ECO:0000256" key="8">
    <source>
        <dbReference type="PROSITE-ProRule" id="PRU00146"/>
    </source>
</evidence>
<dbReference type="GO" id="GO:0006355">
    <property type="term" value="P:regulation of DNA-templated transcription"/>
    <property type="evidence" value="ECO:0007669"/>
    <property type="project" value="TreeGrafter"/>
</dbReference>
<feature type="domain" description="PHD-type" evidence="10">
    <location>
        <begin position="1331"/>
        <end position="1380"/>
    </location>
</feature>
<dbReference type="InterPro" id="IPR003347">
    <property type="entry name" value="JmjC_dom"/>
</dbReference>
<dbReference type="InterPro" id="IPR001606">
    <property type="entry name" value="ARID_dom"/>
</dbReference>
<dbReference type="Pfam" id="PF00628">
    <property type="entry name" value="PHD"/>
    <property type="match status" value="2"/>
</dbReference>
<dbReference type="Proteomes" id="UP001324427">
    <property type="component" value="Unassembled WGS sequence"/>
</dbReference>
<evidence type="ECO:0000256" key="7">
    <source>
        <dbReference type="ARBA" id="ARBA00023242"/>
    </source>
</evidence>
<dbReference type="InterPro" id="IPR036431">
    <property type="entry name" value="ARID_dom_sf"/>
</dbReference>
<dbReference type="SMART" id="SM01014">
    <property type="entry name" value="ARID"/>
    <property type="match status" value="1"/>
</dbReference>
<feature type="region of interest" description="Disordered" evidence="9">
    <location>
        <begin position="435"/>
        <end position="458"/>
    </location>
</feature>
<dbReference type="SMART" id="SM00558">
    <property type="entry name" value="JmjC"/>
    <property type="match status" value="1"/>
</dbReference>
<feature type="domain" description="PHD-type" evidence="10">
    <location>
        <begin position="462"/>
        <end position="512"/>
    </location>
</feature>
<dbReference type="GO" id="GO:0000785">
    <property type="term" value="C:chromatin"/>
    <property type="evidence" value="ECO:0007669"/>
    <property type="project" value="TreeGrafter"/>
</dbReference>
<dbReference type="GO" id="GO:0005634">
    <property type="term" value="C:nucleus"/>
    <property type="evidence" value="ECO:0007669"/>
    <property type="project" value="UniProtKB-SubCell"/>
</dbReference>
<keyword evidence="2" id="KW-0479">Metal-binding</keyword>
<dbReference type="Pfam" id="PF02375">
    <property type="entry name" value="JmjN"/>
    <property type="match status" value="1"/>
</dbReference>
<keyword evidence="5" id="KW-0862">Zinc</keyword>
<dbReference type="PROSITE" id="PS51184">
    <property type="entry name" value="JMJC"/>
    <property type="match status" value="1"/>
</dbReference>
<dbReference type="Pfam" id="PF02373">
    <property type="entry name" value="JmjC"/>
    <property type="match status" value="1"/>
</dbReference>
<dbReference type="EMBL" id="JAVFHQ010000043">
    <property type="protein sequence ID" value="KAK4542241.1"/>
    <property type="molecule type" value="Genomic_DNA"/>
</dbReference>
<dbReference type="Gene3D" id="3.30.40.10">
    <property type="entry name" value="Zinc/RING finger domain, C3HC4 (zinc finger)"/>
    <property type="match status" value="1"/>
</dbReference>
<dbReference type="Gene3D" id="2.30.30.1150">
    <property type="match status" value="1"/>
</dbReference>
<dbReference type="GO" id="GO:0034647">
    <property type="term" value="F:histone H3K4me/H3K4me2/H3K4me3 demethylase activity"/>
    <property type="evidence" value="ECO:0007669"/>
    <property type="project" value="TreeGrafter"/>
</dbReference>
<protein>
    <submittedName>
        <fullName evidence="14">Uncharacterized protein</fullName>
    </submittedName>
</protein>
<dbReference type="SUPFAM" id="SSF51197">
    <property type="entry name" value="Clavaminate synthase-like"/>
    <property type="match status" value="1"/>
</dbReference>
<name>A0AAV9JAV1_9PEZI</name>
<sequence length="1855" mass="208348">MVVPPSTGTAMTAAPPARESPAVDSTPIASGSKAKPLTPVAAAGTLNGPPSGNNHAIPLSARRAEALDLSTVERRGQPNMPPERPKHDRLFGIPEAPSYYPTEEEFRDPMEYVRKIAPEGSKYGIVKVVPPENWQPSFAINTERFHFRTRRQELNSVEGGNRVNNDYLDQLARFHKQNGHNLNRFPSVDKRPLDLYRLKKTVERKGGFEQVCKGKRWAEVGRDLGYSGKIMSSLSTSLKNSYQKWLLPYEDYLRVAKPGVQQQMEMMNGGPYTPSPGQSPAKKLHGYTPSGLYEGTPTMQASAALHASVSGPATPQPAPSASYEAPHSQQPPPPVPVTGGFTPVNAGGFTAVNAPTATSSFTSVNGANGYLHSSSATPQRSAEPPPTSNGQPTIAPHPNGVAALKRQHSDQILTQDEIEAMNRRSKRLRKDVPTVAGSNMHHSRMSGSRSQPVKERGDYRPGEVCESCLRSDDRTKTVECASCDSIYHRYCLEPPLKQPPEYEWHCPRCLVGTNEYGFEEGDVYSLSGFQRKANEFKQHHFNSIPRLYSPFTETKSDLTEEDIEKEFWRLVDELSDTTEVEYGADIHSTTHGSGFPTIEKQPRDPYSTDPWNLNILPLDKESLFRHIKSDVSGMTVPWLYVGMVFSTFCWHNEDHFTYSANYQHFGETKTWYGVPGEDSYKFEEAMRAEVPELFETQPDLLFQLVTLARPEKLRKAGVKVYAIDQHAGEFVITFPRAYHAGFNHGFNFNEAVNFAPQDWEPFGEEGVKRLRDYRKQPCFSHDELLLTAASRDHTIRTAKWLAPAMERMRDDELAVRKQLIETPDAESGLAMSEPYMGPRYKADAVIIDPDTEEEEVICQFCKCYCYLSHYTCKKTGKSLCLLHAGSYECCDALEFERYSGQNGDHVLSYRMTDDVLSTTVRKAVDKANIPETWAAKVDSELDDNPRPSLKHIRTLLAEGDKIQFDLPQLPDLRRFVERCNEWVEDATNYITRKQQNRRKSEKAWRKGTAKAAELEERDKELRKVDNIRKLLATADEISFDCPEINTLRERAESIADFQRDALAALNNIRGKTTAEFDELMERGREFHVDIPEIDNLERVVKRLKWDDMAKLKKPNVETRRQDQTLKDIEKFIAEGVEIGVPDTNPELMFFREHKAQAELWEQKAKELMAVEQVHYQQLDSLSTQAVTLPVSAETLAAVDAILRKQREVQEKIVALVEQSKDPDFRKRPMYKEMRIVIEALEELQSKPSGSIELEKLQKQHEDWMRKGKKLFGKANAPLHILLQHMLIVNNRNEYCFDLSDAPRMPVEPSSRANTPEEEEPFVTDGSNSSRDVFCICRRPEAGMMIECEVCHEWYHGKCLKIARGKVKEDDLYTCPVCDWRVKIPRDAARPKLEDLQNWLAELDTLPFQPEEEHVLTTIVKHGTAFREFLRPFINPENPTTPEEIEVLRFHLRKIEGADILLTEETNYLRQELHKWAPVTPDAPPKLEMSGSTRKPRPTKQQKLMAQLGITNPDDLPQQYKIKPHVAKRKASEVLGKNQPLQPANGSSSSPTGSRPPSMPGSASGMGRTPTVSRPFLTPLSIQVLGDLAGAPVVSQVLNIEPHMNSEKLLKMKGILISDPSARDIDPETMRKRIATYTPSSLTPTFDYGNTHRSSTVTTSAYRDAPLFTTAPETNGSTASKLPRLGSPPRFAPQDFQSRHSPPPPSFDTHIFDGAGGSMFDSPAQHAKVGIASPQFGPRTGGMFDSPKPGFTHAGLNSPAFGGSQQSAGNIDNVFSDLMHDHDHISGFDGTSEAKEKAGAPNAMTRLAQLVSDSMPGGRGRPDVEMEDVRNASALPLQQEQREKSLTMEDFINSEH</sequence>
<feature type="domain" description="JmjN" evidence="12">
    <location>
        <begin position="96"/>
        <end position="137"/>
    </location>
</feature>
<dbReference type="GO" id="GO:0008270">
    <property type="term" value="F:zinc ion binding"/>
    <property type="evidence" value="ECO:0007669"/>
    <property type="project" value="UniProtKB-KW"/>
</dbReference>
<dbReference type="FunFam" id="2.60.120.650:FF:000014">
    <property type="entry name" value="PHD transcription factor (Rum1)"/>
    <property type="match status" value="1"/>
</dbReference>
<evidence type="ECO:0000259" key="10">
    <source>
        <dbReference type="PROSITE" id="PS50016"/>
    </source>
</evidence>
<evidence type="ECO:0000256" key="5">
    <source>
        <dbReference type="ARBA" id="ARBA00022833"/>
    </source>
</evidence>
<feature type="compositionally biased region" description="Polar residues" evidence="9">
    <location>
        <begin position="1670"/>
        <end position="1679"/>
    </location>
</feature>
<dbReference type="SUPFAM" id="SSF57903">
    <property type="entry name" value="FYVE/PHD zinc finger"/>
    <property type="match status" value="2"/>
</dbReference>
<dbReference type="Pfam" id="PF08429">
    <property type="entry name" value="PLU-1"/>
    <property type="match status" value="1"/>
</dbReference>
<dbReference type="InterPro" id="IPR003349">
    <property type="entry name" value="JmjN"/>
</dbReference>
<dbReference type="PROSITE" id="PS01359">
    <property type="entry name" value="ZF_PHD_1"/>
    <property type="match status" value="2"/>
</dbReference>
<dbReference type="SMART" id="SM00501">
    <property type="entry name" value="BRIGHT"/>
    <property type="match status" value="1"/>
</dbReference>
<dbReference type="SUPFAM" id="SSF46774">
    <property type="entry name" value="ARID-like"/>
    <property type="match status" value="1"/>
</dbReference>
<evidence type="ECO:0000256" key="3">
    <source>
        <dbReference type="ARBA" id="ARBA00022737"/>
    </source>
</evidence>
<dbReference type="Gene3D" id="1.10.150.60">
    <property type="entry name" value="ARID DNA-binding domain"/>
    <property type="match status" value="1"/>
</dbReference>
<dbReference type="InterPro" id="IPR001965">
    <property type="entry name" value="Znf_PHD"/>
</dbReference>
<evidence type="ECO:0000256" key="1">
    <source>
        <dbReference type="ARBA" id="ARBA00004123"/>
    </source>
</evidence>
<accession>A0AAV9JAV1</accession>
<feature type="region of interest" description="Disordered" evidence="9">
    <location>
        <begin position="370"/>
        <end position="399"/>
    </location>
</feature>
<dbReference type="PROSITE" id="PS50016">
    <property type="entry name" value="ZF_PHD_2"/>
    <property type="match status" value="2"/>
</dbReference>
<keyword evidence="15" id="KW-1185">Reference proteome</keyword>
<dbReference type="SMART" id="SM00545">
    <property type="entry name" value="JmjN"/>
    <property type="match status" value="1"/>
</dbReference>